<feature type="domain" description="N-acetyltransferase" evidence="1">
    <location>
        <begin position="18"/>
        <end position="155"/>
    </location>
</feature>
<keyword evidence="3" id="KW-1185">Reference proteome</keyword>
<dbReference type="InterPro" id="IPR016181">
    <property type="entry name" value="Acyl_CoA_acyltransferase"/>
</dbReference>
<gene>
    <name evidence="2" type="ORF">MD535_15285</name>
</gene>
<reference evidence="2" key="1">
    <citation type="submission" date="2022-02" db="EMBL/GenBank/DDBJ databases">
        <title>Vibrio sp. nov, a new bacterium isolated from seawater.</title>
        <authorList>
            <person name="Yuan Y."/>
        </authorList>
    </citation>
    <scope>NUCLEOTIDE SEQUENCE</scope>
    <source>
        <strain evidence="2">ZSDZ65</strain>
    </source>
</reference>
<dbReference type="PANTHER" id="PTHR43792">
    <property type="entry name" value="GNAT FAMILY, PUTATIVE (AFU_ORTHOLOGUE AFUA_3G00765)-RELATED-RELATED"/>
    <property type="match status" value="1"/>
</dbReference>
<protein>
    <submittedName>
        <fullName evidence="2">GNAT family N-acetyltransferase</fullName>
    </submittedName>
</protein>
<dbReference type="InterPro" id="IPR051531">
    <property type="entry name" value="N-acetyltransferase"/>
</dbReference>
<comment type="caution">
    <text evidence="2">The sequence shown here is derived from an EMBL/GenBank/DDBJ whole genome shotgun (WGS) entry which is preliminary data.</text>
</comment>
<dbReference type="RefSeq" id="WP_265675894.1">
    <property type="nucleotide sequence ID" value="NZ_JAKRRY010000021.1"/>
</dbReference>
<evidence type="ECO:0000313" key="3">
    <source>
        <dbReference type="Proteomes" id="UP001155587"/>
    </source>
</evidence>
<accession>A0A9X3CPM9</accession>
<dbReference type="EMBL" id="JAKRRY010000021">
    <property type="protein sequence ID" value="MCW8347366.1"/>
    <property type="molecule type" value="Genomic_DNA"/>
</dbReference>
<dbReference type="GO" id="GO:0016747">
    <property type="term" value="F:acyltransferase activity, transferring groups other than amino-acyl groups"/>
    <property type="evidence" value="ECO:0007669"/>
    <property type="project" value="InterPro"/>
</dbReference>
<dbReference type="AlphaFoldDB" id="A0A9X3CPM9"/>
<dbReference type="SUPFAM" id="SSF55729">
    <property type="entry name" value="Acyl-CoA N-acyltransferases (Nat)"/>
    <property type="match status" value="1"/>
</dbReference>
<dbReference type="Proteomes" id="UP001155587">
    <property type="component" value="Unassembled WGS sequence"/>
</dbReference>
<dbReference type="PROSITE" id="PS51186">
    <property type="entry name" value="GNAT"/>
    <property type="match status" value="1"/>
</dbReference>
<sequence>MEGIQVTLLHLDDCAALLAFETENQAWFEQHVPPREDGFYSLEGVRAQTQEFLLYHRAGLMLPMLIKTASGDICGRINVNVKESTPTMAEIGYRIGHGYLKQGIASSALQQLLQQLRNSSALTEVCAHAVTSNLGSRKVLEGNEFKAVKHIKAFAKINDLDVDVIQYHRMLN</sequence>
<evidence type="ECO:0000259" key="1">
    <source>
        <dbReference type="PROSITE" id="PS51186"/>
    </source>
</evidence>
<dbReference type="Gene3D" id="3.40.630.30">
    <property type="match status" value="1"/>
</dbReference>
<organism evidence="2 3">
    <name type="scientific">Vibrio qingdaonensis</name>
    <dbReference type="NCBI Taxonomy" id="2829491"/>
    <lineage>
        <taxon>Bacteria</taxon>
        <taxon>Pseudomonadati</taxon>
        <taxon>Pseudomonadota</taxon>
        <taxon>Gammaproteobacteria</taxon>
        <taxon>Vibrionales</taxon>
        <taxon>Vibrionaceae</taxon>
        <taxon>Vibrio</taxon>
    </lineage>
</organism>
<dbReference type="Pfam" id="PF13302">
    <property type="entry name" value="Acetyltransf_3"/>
    <property type="match status" value="1"/>
</dbReference>
<evidence type="ECO:0000313" key="2">
    <source>
        <dbReference type="EMBL" id="MCW8347366.1"/>
    </source>
</evidence>
<proteinExistence type="predicted"/>
<dbReference type="InterPro" id="IPR000182">
    <property type="entry name" value="GNAT_dom"/>
</dbReference>
<name>A0A9X3CPM9_9VIBR</name>